<evidence type="ECO:0000256" key="5">
    <source>
        <dbReference type="SAM" id="MobiDB-lite"/>
    </source>
</evidence>
<keyword evidence="4" id="KW-0720">Serine protease</keyword>
<keyword evidence="3" id="KW-0378">Hydrolase</keyword>
<dbReference type="AlphaFoldDB" id="A0AAV1I960"/>
<dbReference type="GO" id="GO:0004252">
    <property type="term" value="F:serine-type endopeptidase activity"/>
    <property type="evidence" value="ECO:0007669"/>
    <property type="project" value="InterPro"/>
</dbReference>
<comment type="similarity">
    <text evidence="1">Belongs to the peptidase S1C family.</text>
</comment>
<sequence length="596" mass="65568">MSTKPRRSARNKEHPVADAEAGSQEPSPLTTELENLHSKDKGHTLRGHRSREDHPADTTLEGTPANKRRRGTRATENGTAPIGHAGSDILSGGGSPRVERGGQDALAEILDHPSAKDAERLMETVVKVFCMHSEPNYSLPWQRKRQFSSTSSGFVISDRRILTNAHSVDHHTQVKVRRRGSDTKYVAAVLAVGTECDIAMLTVEDEAFWEGLAPVIFGQLPRLQDQVTVIGFPIGGESISVTSGVVSRIEVTSYVHGAAELLGVQIDAAINSGNSGGPAFNNRGQCVGIAFQSLKHEDAENIGYIIPPPVIQHFITDFERNGRYTAFPALGVEWQKMESPFLRKALGMSAGQKGVYIRRVEPTSPASAELHEGDILMSFEGTDIANDGTVPFRSGERISFSYLISQKYTDEQAEVRVLQKGVERKLRVSLRSPHRLIPVHIQGRPPPYFILGGLVFTQVTVPYLRSEYGKEYDFDAPVKLLDAMMHEQAQEQYQRVVVLGQVLAADINIGYEEIVNTRVKSVNGTPVKNLEGLVAAVEGCKEHFLHFQLEYNQVVVMETKAASAATKDILTMHYIPHDRSEELRNAAAKSAQKIAT</sequence>
<dbReference type="Pfam" id="PF13365">
    <property type="entry name" value="Trypsin_2"/>
    <property type="match status" value="1"/>
</dbReference>
<dbReference type="PROSITE" id="PS50106">
    <property type="entry name" value="PDZ"/>
    <property type="match status" value="1"/>
</dbReference>
<evidence type="ECO:0000313" key="8">
    <source>
        <dbReference type="Proteomes" id="UP001314263"/>
    </source>
</evidence>
<dbReference type="Gene3D" id="2.40.10.10">
    <property type="entry name" value="Trypsin-like serine proteases"/>
    <property type="match status" value="2"/>
</dbReference>
<dbReference type="SUPFAM" id="SSF50494">
    <property type="entry name" value="Trypsin-like serine proteases"/>
    <property type="match status" value="1"/>
</dbReference>
<protein>
    <submittedName>
        <fullName evidence="7">Protease Do-like 9</fullName>
    </submittedName>
</protein>
<dbReference type="Gene3D" id="2.30.42.10">
    <property type="match status" value="1"/>
</dbReference>
<dbReference type="Proteomes" id="UP001314263">
    <property type="component" value="Unassembled WGS sequence"/>
</dbReference>
<dbReference type="GO" id="GO:0006508">
    <property type="term" value="P:proteolysis"/>
    <property type="evidence" value="ECO:0007669"/>
    <property type="project" value="UniProtKB-KW"/>
</dbReference>
<organism evidence="7 8">
    <name type="scientific">Coccomyxa viridis</name>
    <dbReference type="NCBI Taxonomy" id="1274662"/>
    <lineage>
        <taxon>Eukaryota</taxon>
        <taxon>Viridiplantae</taxon>
        <taxon>Chlorophyta</taxon>
        <taxon>core chlorophytes</taxon>
        <taxon>Trebouxiophyceae</taxon>
        <taxon>Trebouxiophyceae incertae sedis</taxon>
        <taxon>Coccomyxaceae</taxon>
        <taxon>Coccomyxa</taxon>
    </lineage>
</organism>
<evidence type="ECO:0000256" key="1">
    <source>
        <dbReference type="ARBA" id="ARBA00010541"/>
    </source>
</evidence>
<dbReference type="InterPro" id="IPR036034">
    <property type="entry name" value="PDZ_sf"/>
</dbReference>
<dbReference type="InterPro" id="IPR046449">
    <property type="entry name" value="DEGP_PDZ_sf"/>
</dbReference>
<dbReference type="EMBL" id="CAUYUE010000007">
    <property type="protein sequence ID" value="CAK0782568.1"/>
    <property type="molecule type" value="Genomic_DNA"/>
</dbReference>
<feature type="domain" description="PDZ" evidence="6">
    <location>
        <begin position="331"/>
        <end position="386"/>
    </location>
</feature>
<dbReference type="PANTHER" id="PTHR45980:SF18">
    <property type="entry name" value="PROTEASE DO-LIKE 9"/>
    <property type="match status" value="1"/>
</dbReference>
<keyword evidence="8" id="KW-1185">Reference proteome</keyword>
<evidence type="ECO:0000313" key="7">
    <source>
        <dbReference type="EMBL" id="CAK0782568.1"/>
    </source>
</evidence>
<comment type="caution">
    <text evidence="7">The sequence shown here is derived from an EMBL/GenBank/DDBJ whole genome shotgun (WGS) entry which is preliminary data.</text>
</comment>
<name>A0AAV1I960_9CHLO</name>
<evidence type="ECO:0000259" key="6">
    <source>
        <dbReference type="PROSITE" id="PS50106"/>
    </source>
</evidence>
<dbReference type="FunFam" id="2.40.10.10:FF:000012">
    <property type="entry name" value="protease Do-like 9"/>
    <property type="match status" value="1"/>
</dbReference>
<accession>A0AAV1I960</accession>
<dbReference type="SUPFAM" id="SSF50156">
    <property type="entry name" value="PDZ domain-like"/>
    <property type="match status" value="1"/>
</dbReference>
<feature type="region of interest" description="Disordered" evidence="5">
    <location>
        <begin position="1"/>
        <end position="100"/>
    </location>
</feature>
<evidence type="ECO:0000256" key="2">
    <source>
        <dbReference type="ARBA" id="ARBA00022670"/>
    </source>
</evidence>
<evidence type="ECO:0000256" key="4">
    <source>
        <dbReference type="ARBA" id="ARBA00022825"/>
    </source>
</evidence>
<dbReference type="InterPro" id="IPR043504">
    <property type="entry name" value="Peptidase_S1_PA_chymotrypsin"/>
</dbReference>
<dbReference type="PANTHER" id="PTHR45980">
    <property type="match status" value="1"/>
</dbReference>
<dbReference type="InterPro" id="IPR009003">
    <property type="entry name" value="Peptidase_S1_PA"/>
</dbReference>
<dbReference type="InterPro" id="IPR001940">
    <property type="entry name" value="Peptidase_S1C"/>
</dbReference>
<feature type="compositionally biased region" description="Basic and acidic residues" evidence="5">
    <location>
        <begin position="34"/>
        <end position="43"/>
    </location>
</feature>
<dbReference type="PRINTS" id="PR00834">
    <property type="entry name" value="PROTEASES2C"/>
</dbReference>
<dbReference type="Gene3D" id="3.20.190.20">
    <property type="match status" value="1"/>
</dbReference>
<reference evidence="7 8" key="1">
    <citation type="submission" date="2023-10" db="EMBL/GenBank/DDBJ databases">
        <authorList>
            <person name="Maclean D."/>
            <person name="Macfadyen A."/>
        </authorList>
    </citation>
    <scope>NUCLEOTIDE SEQUENCE [LARGE SCALE GENOMIC DNA]</scope>
</reference>
<gene>
    <name evidence="7" type="primary">DEGP9</name>
    <name evidence="7" type="ORF">CVIRNUC_005780</name>
</gene>
<keyword evidence="2 7" id="KW-0645">Protease</keyword>
<feature type="compositionally biased region" description="Polar residues" evidence="5">
    <location>
        <begin position="24"/>
        <end position="33"/>
    </location>
</feature>
<proteinExistence type="inferred from homology"/>
<dbReference type="InterPro" id="IPR001478">
    <property type="entry name" value="PDZ"/>
</dbReference>
<dbReference type="Pfam" id="PF17815">
    <property type="entry name" value="PDZ_3"/>
    <property type="match status" value="1"/>
</dbReference>
<evidence type="ECO:0000256" key="3">
    <source>
        <dbReference type="ARBA" id="ARBA00022801"/>
    </source>
</evidence>
<dbReference type="InterPro" id="IPR041517">
    <property type="entry name" value="DEGP_PDZ"/>
</dbReference>